<gene>
    <name evidence="2" type="ORF">QYE76_031312</name>
</gene>
<feature type="compositionally biased region" description="Basic and acidic residues" evidence="1">
    <location>
        <begin position="138"/>
        <end position="148"/>
    </location>
</feature>
<name>A0AAD8VIC1_LOLMU</name>
<dbReference type="EMBL" id="JAUUTY010000007">
    <property type="protein sequence ID" value="KAK1607639.1"/>
    <property type="molecule type" value="Genomic_DNA"/>
</dbReference>
<evidence type="ECO:0000256" key="1">
    <source>
        <dbReference type="SAM" id="MobiDB-lite"/>
    </source>
</evidence>
<accession>A0AAD8VIC1</accession>
<sequence>MRDRVGEQYYGVDWSQVTDRVSSCRRQGRSRESREKQSDTKRLFLDGRVVFTKQAQPVMPLKDPTSDMAIIARKGYILVHEIREKQIQRFLEVVVCSIGNILGVEKTTERMQVKSRRQRADPERETRSQVTGVGEAQSQREEESLGEV</sequence>
<comment type="caution">
    <text evidence="2">The sequence shown here is derived from an EMBL/GenBank/DDBJ whole genome shotgun (WGS) entry which is preliminary data.</text>
</comment>
<feature type="region of interest" description="Disordered" evidence="1">
    <location>
        <begin position="108"/>
        <end position="148"/>
    </location>
</feature>
<feature type="compositionally biased region" description="Basic and acidic residues" evidence="1">
    <location>
        <begin position="108"/>
        <end position="127"/>
    </location>
</feature>
<evidence type="ECO:0000313" key="3">
    <source>
        <dbReference type="Proteomes" id="UP001231189"/>
    </source>
</evidence>
<reference evidence="2" key="1">
    <citation type="submission" date="2023-07" db="EMBL/GenBank/DDBJ databases">
        <title>A chromosome-level genome assembly of Lolium multiflorum.</title>
        <authorList>
            <person name="Chen Y."/>
            <person name="Copetti D."/>
            <person name="Kolliker R."/>
            <person name="Studer B."/>
        </authorList>
    </citation>
    <scope>NUCLEOTIDE SEQUENCE</scope>
    <source>
        <strain evidence="2">02402/16</strain>
        <tissue evidence="2">Leaf</tissue>
    </source>
</reference>
<dbReference type="AlphaFoldDB" id="A0AAD8VIC1"/>
<dbReference type="Proteomes" id="UP001231189">
    <property type="component" value="Unassembled WGS sequence"/>
</dbReference>
<evidence type="ECO:0000313" key="2">
    <source>
        <dbReference type="EMBL" id="KAK1607639.1"/>
    </source>
</evidence>
<keyword evidence="3" id="KW-1185">Reference proteome</keyword>
<organism evidence="2 3">
    <name type="scientific">Lolium multiflorum</name>
    <name type="common">Italian ryegrass</name>
    <name type="synonym">Lolium perenne subsp. multiflorum</name>
    <dbReference type="NCBI Taxonomy" id="4521"/>
    <lineage>
        <taxon>Eukaryota</taxon>
        <taxon>Viridiplantae</taxon>
        <taxon>Streptophyta</taxon>
        <taxon>Embryophyta</taxon>
        <taxon>Tracheophyta</taxon>
        <taxon>Spermatophyta</taxon>
        <taxon>Magnoliopsida</taxon>
        <taxon>Liliopsida</taxon>
        <taxon>Poales</taxon>
        <taxon>Poaceae</taxon>
        <taxon>BOP clade</taxon>
        <taxon>Pooideae</taxon>
        <taxon>Poodae</taxon>
        <taxon>Poeae</taxon>
        <taxon>Poeae Chloroplast Group 2 (Poeae type)</taxon>
        <taxon>Loliodinae</taxon>
        <taxon>Loliinae</taxon>
        <taxon>Lolium</taxon>
    </lineage>
</organism>
<protein>
    <submittedName>
        <fullName evidence="2">Uncharacterized protein</fullName>
    </submittedName>
</protein>
<proteinExistence type="predicted"/>